<evidence type="ECO:0000256" key="1">
    <source>
        <dbReference type="ARBA" id="ARBA00022603"/>
    </source>
</evidence>
<evidence type="ECO:0000256" key="2">
    <source>
        <dbReference type="ARBA" id="ARBA00022679"/>
    </source>
</evidence>
<accession>A0ABP0HXW0</accession>
<feature type="compositionally biased region" description="Acidic residues" evidence="4">
    <location>
        <begin position="1"/>
        <end position="21"/>
    </location>
</feature>
<dbReference type="SUPFAM" id="SSF53335">
    <property type="entry name" value="S-adenosyl-L-methionine-dependent methyltransferases"/>
    <property type="match status" value="1"/>
</dbReference>
<evidence type="ECO:0008006" key="7">
    <source>
        <dbReference type="Google" id="ProtNLM"/>
    </source>
</evidence>
<dbReference type="InterPro" id="IPR050750">
    <property type="entry name" value="C5-MTase"/>
</dbReference>
<evidence type="ECO:0000256" key="3">
    <source>
        <dbReference type="ARBA" id="ARBA00022691"/>
    </source>
</evidence>
<dbReference type="InterPro" id="IPR029063">
    <property type="entry name" value="SAM-dependent_MTases_sf"/>
</dbReference>
<comment type="caution">
    <text evidence="5">The sequence shown here is derived from an EMBL/GenBank/DDBJ whole genome shotgun (WGS) entry which is preliminary data.</text>
</comment>
<keyword evidence="1" id="KW-0489">Methyltransferase</keyword>
<sequence>MMDEGSEMDDNADDVMEDDDDAHNLTHDGGDTPFDELPLLEQFADESLELIIKKYGGDTLEMSLISLPRTIRLMSACSGSGCFELATHAALCEINRRFKRFRMENQDTDPFHFKVSTSFLCEIVPNKQKFLLEHVIKHQVETEEETPCLFENIINLNDGETRRCIVHSAACELDRFDPKKGDADDLSIFAAGFSCKSFSKMNINFTELRTALADQKECSSLATFRGVLHIVRECRPRIVLLENVDSIDSSVGQSDSSDKEAKSNLQVVLTQISELGYSCRAEKLKASEYGVPQRRTRYYFVCVRQNGGSALSEPADLLVERIMDRVLSLRRECRHNPDYFLLPDSHGLVQIELNRRVSKKKDGEAKDKAAWPEQHSALAEKYGVQWPLQPSKELASSVWYDVLPDREKEVLCFVNIMNERITNVDDKIQYVDISQSATRLPTSTRGSQVTPTILPGSKLWHVGRKRLLLGTELMALQGLPMTEFPENILTTLSQKQCADLAGNMFAVPCVMAVVMSALSTLRFETYSEEEELDAVASSMQKWCKS</sequence>
<proteinExistence type="predicted"/>
<feature type="region of interest" description="Disordered" evidence="4">
    <location>
        <begin position="1"/>
        <end position="31"/>
    </location>
</feature>
<dbReference type="Pfam" id="PF00145">
    <property type="entry name" value="DNA_methylase"/>
    <property type="match status" value="1"/>
</dbReference>
<dbReference type="PRINTS" id="PR00105">
    <property type="entry name" value="C5METTRFRASE"/>
</dbReference>
<name>A0ABP0HXW0_9DINO</name>
<protein>
    <recommendedName>
        <fullName evidence="7">DNA (cytosine-5-)-methyltransferase</fullName>
    </recommendedName>
</protein>
<dbReference type="InterPro" id="IPR001525">
    <property type="entry name" value="C5_MeTfrase"/>
</dbReference>
<gene>
    <name evidence="5" type="ORF">CCMP2556_LOCUS3891</name>
</gene>
<dbReference type="Proteomes" id="UP001642484">
    <property type="component" value="Unassembled WGS sequence"/>
</dbReference>
<dbReference type="PANTHER" id="PTHR46098">
    <property type="entry name" value="TRNA (CYTOSINE(38)-C(5))-METHYLTRANSFERASE"/>
    <property type="match status" value="1"/>
</dbReference>
<keyword evidence="2" id="KW-0808">Transferase</keyword>
<evidence type="ECO:0000313" key="5">
    <source>
        <dbReference type="EMBL" id="CAK8995066.1"/>
    </source>
</evidence>
<organism evidence="5 6">
    <name type="scientific">Durusdinium trenchii</name>
    <dbReference type="NCBI Taxonomy" id="1381693"/>
    <lineage>
        <taxon>Eukaryota</taxon>
        <taxon>Sar</taxon>
        <taxon>Alveolata</taxon>
        <taxon>Dinophyceae</taxon>
        <taxon>Suessiales</taxon>
        <taxon>Symbiodiniaceae</taxon>
        <taxon>Durusdinium</taxon>
    </lineage>
</organism>
<keyword evidence="3" id="KW-0949">S-adenosyl-L-methionine</keyword>
<evidence type="ECO:0000256" key="4">
    <source>
        <dbReference type="SAM" id="MobiDB-lite"/>
    </source>
</evidence>
<dbReference type="EMBL" id="CAXAMN010001558">
    <property type="protein sequence ID" value="CAK8995066.1"/>
    <property type="molecule type" value="Genomic_DNA"/>
</dbReference>
<dbReference type="PANTHER" id="PTHR46098:SF1">
    <property type="entry name" value="TRNA (CYTOSINE(38)-C(5))-METHYLTRANSFERASE"/>
    <property type="match status" value="1"/>
</dbReference>
<reference evidence="5 6" key="1">
    <citation type="submission" date="2024-02" db="EMBL/GenBank/DDBJ databases">
        <authorList>
            <person name="Chen Y."/>
            <person name="Shah S."/>
            <person name="Dougan E. K."/>
            <person name="Thang M."/>
            <person name="Chan C."/>
        </authorList>
    </citation>
    <scope>NUCLEOTIDE SEQUENCE [LARGE SCALE GENOMIC DNA]</scope>
</reference>
<keyword evidence="6" id="KW-1185">Reference proteome</keyword>
<dbReference type="Gene3D" id="3.40.50.150">
    <property type="entry name" value="Vaccinia Virus protein VP39"/>
    <property type="match status" value="1"/>
</dbReference>
<evidence type="ECO:0000313" key="6">
    <source>
        <dbReference type="Proteomes" id="UP001642484"/>
    </source>
</evidence>